<organism evidence="1">
    <name type="scientific">marine sediment metagenome</name>
    <dbReference type="NCBI Taxonomy" id="412755"/>
    <lineage>
        <taxon>unclassified sequences</taxon>
        <taxon>metagenomes</taxon>
        <taxon>ecological metagenomes</taxon>
    </lineage>
</organism>
<dbReference type="Gene3D" id="2.60.120.380">
    <property type="match status" value="1"/>
</dbReference>
<comment type="caution">
    <text evidence="1">The sequence shown here is derived from an EMBL/GenBank/DDBJ whole genome shotgun (WGS) entry which is preliminary data.</text>
</comment>
<dbReference type="EMBL" id="LAZR01057119">
    <property type="protein sequence ID" value="KKK72715.1"/>
    <property type="molecule type" value="Genomic_DNA"/>
</dbReference>
<name>A0A0F8YG92_9ZZZZ</name>
<gene>
    <name evidence="1" type="ORF">LCGC14_2901110</name>
</gene>
<feature type="non-terminal residue" evidence="1">
    <location>
        <position position="1"/>
    </location>
</feature>
<evidence type="ECO:0000313" key="1">
    <source>
        <dbReference type="EMBL" id="KKK72715.1"/>
    </source>
</evidence>
<proteinExistence type="predicted"/>
<sequence>SLLQLLLDSSDWESVRLAPFDDNYEPNDNIGIEAEVLYFDWLHDGLGVQLDEDWYVIKGVENHLYVEAYFLFPLISHDLEIWYEDAPGIFSILWGVSSTGYNLVIDVDLPKYGDYYILVNGPNYGIEYDLWWSLGEGDDYFEENDDFSTAAEIYPNYYWDLWIVNDDDDWYNISLNVNDFIEVSIFFDHFEGDLQLELYNPNNNRRAWSDSNDNDEYLSFSVFMSGNWSIRVFHEYGNTRVYYELDIWVNGGGDDQYEENDIATDAYNITSYEGFWIAGMQFDVDLFKYGHAQFSDCPC</sequence>
<protein>
    <submittedName>
        <fullName evidence="1">Uncharacterized protein</fullName>
    </submittedName>
</protein>
<accession>A0A0F8YG92</accession>
<reference evidence="1" key="1">
    <citation type="journal article" date="2015" name="Nature">
        <title>Complex archaea that bridge the gap between prokaryotes and eukaryotes.</title>
        <authorList>
            <person name="Spang A."/>
            <person name="Saw J.H."/>
            <person name="Jorgensen S.L."/>
            <person name="Zaremba-Niedzwiedzka K."/>
            <person name="Martijn J."/>
            <person name="Lind A.E."/>
            <person name="van Eijk R."/>
            <person name="Schleper C."/>
            <person name="Guy L."/>
            <person name="Ettema T.J."/>
        </authorList>
    </citation>
    <scope>NUCLEOTIDE SEQUENCE</scope>
</reference>
<dbReference type="AlphaFoldDB" id="A0A0F8YG92"/>